<comment type="caution">
    <text evidence="3">The sequence shown here is derived from an EMBL/GenBank/DDBJ whole genome shotgun (WGS) entry which is preliminary data.</text>
</comment>
<keyword evidence="2" id="KW-1133">Transmembrane helix</keyword>
<name>A0ABP8K332_9ACTN</name>
<evidence type="ECO:0000313" key="4">
    <source>
        <dbReference type="Proteomes" id="UP001500635"/>
    </source>
</evidence>
<protein>
    <submittedName>
        <fullName evidence="3">DivIVA domain-containing protein</fullName>
    </submittedName>
</protein>
<reference evidence="4" key="1">
    <citation type="journal article" date="2019" name="Int. J. Syst. Evol. Microbiol.">
        <title>The Global Catalogue of Microorganisms (GCM) 10K type strain sequencing project: providing services to taxonomists for standard genome sequencing and annotation.</title>
        <authorList>
            <consortium name="The Broad Institute Genomics Platform"/>
            <consortium name="The Broad Institute Genome Sequencing Center for Infectious Disease"/>
            <person name="Wu L."/>
            <person name="Ma J."/>
        </authorList>
    </citation>
    <scope>NUCLEOTIDE SEQUENCE [LARGE SCALE GENOMIC DNA]</scope>
    <source>
        <strain evidence="4">JCM 17688</strain>
    </source>
</reference>
<dbReference type="RefSeq" id="WP_344998856.1">
    <property type="nucleotide sequence ID" value="NZ_BAABFR010000073.1"/>
</dbReference>
<sequence>MVILLYLVGMAVVVAILYGVVVVVFGRGDDTPPLPADATPTVLPAAGITSDDVRDLRFTQVVRGYKPAEVDWALERMALEIDALRAQVAVARAEGEAEPVSDTPAGVRDGAAGLPDGAAADGGRASH</sequence>
<dbReference type="Gene3D" id="6.10.250.660">
    <property type="match status" value="1"/>
</dbReference>
<dbReference type="NCBIfam" id="TIGR03544">
    <property type="entry name" value="DivI1A_domain"/>
    <property type="match status" value="1"/>
</dbReference>
<proteinExistence type="predicted"/>
<accession>A0ABP8K332</accession>
<organism evidence="3 4">
    <name type="scientific">Tsukamurella soli</name>
    <dbReference type="NCBI Taxonomy" id="644556"/>
    <lineage>
        <taxon>Bacteria</taxon>
        <taxon>Bacillati</taxon>
        <taxon>Actinomycetota</taxon>
        <taxon>Actinomycetes</taxon>
        <taxon>Mycobacteriales</taxon>
        <taxon>Tsukamurellaceae</taxon>
        <taxon>Tsukamurella</taxon>
    </lineage>
</organism>
<keyword evidence="2" id="KW-0812">Transmembrane</keyword>
<feature type="compositionally biased region" description="Low complexity" evidence="1">
    <location>
        <begin position="109"/>
        <end position="127"/>
    </location>
</feature>
<dbReference type="Proteomes" id="UP001500635">
    <property type="component" value="Unassembled WGS sequence"/>
</dbReference>
<keyword evidence="4" id="KW-1185">Reference proteome</keyword>
<evidence type="ECO:0000313" key="3">
    <source>
        <dbReference type="EMBL" id="GAA4399717.1"/>
    </source>
</evidence>
<feature type="region of interest" description="Disordered" evidence="1">
    <location>
        <begin position="93"/>
        <end position="127"/>
    </location>
</feature>
<evidence type="ECO:0000256" key="2">
    <source>
        <dbReference type="SAM" id="Phobius"/>
    </source>
</evidence>
<gene>
    <name evidence="3" type="ORF">GCM10023147_37530</name>
</gene>
<dbReference type="InterPro" id="IPR019933">
    <property type="entry name" value="DivIVA_domain"/>
</dbReference>
<dbReference type="EMBL" id="BAABFR010000073">
    <property type="protein sequence ID" value="GAA4399717.1"/>
    <property type="molecule type" value="Genomic_DNA"/>
</dbReference>
<keyword evidence="2" id="KW-0472">Membrane</keyword>
<evidence type="ECO:0000256" key="1">
    <source>
        <dbReference type="SAM" id="MobiDB-lite"/>
    </source>
</evidence>
<feature type="transmembrane region" description="Helical" evidence="2">
    <location>
        <begin position="6"/>
        <end position="25"/>
    </location>
</feature>